<keyword evidence="3" id="KW-1185">Reference proteome</keyword>
<dbReference type="Proteomes" id="UP000019471">
    <property type="component" value="Unassembled WGS sequence"/>
</dbReference>
<proteinExistence type="predicted"/>
<feature type="compositionally biased region" description="Polar residues" evidence="1">
    <location>
        <begin position="29"/>
        <end position="48"/>
    </location>
</feature>
<gene>
    <name evidence="2" type="ORF">A1O5_05897</name>
</gene>
<evidence type="ECO:0000313" key="3">
    <source>
        <dbReference type="Proteomes" id="UP000019471"/>
    </source>
</evidence>
<feature type="region of interest" description="Disordered" evidence="1">
    <location>
        <begin position="526"/>
        <end position="555"/>
    </location>
</feature>
<sequence length="2183" mass="244858">MANWRERGYVPDSDEDDEAEEERGGSFSIDHTNGTTSKTGAVNVQASVKQAIVKESDTLPGDDDNPTKQSSNKSDNHGAHHHPGLTRTIGLQHDTHTGHLISSQASDSPLNSTAAKLEAEIKRGLRTVQDVLASVDSGLNSDTDSPLSSVPSSVHTSPLKSQSGQSRPVALTEVAIDETSTDNRLSPGPSADASRRRSFRPRAPIQLHPYAIEDARYRQTWRDRGLHPVRAPDPPSHLRESAKEESQGTTAYESSQADHLDSQVRRSGPGPEPGYDDSQVTGNDESQSPIRGTRLRIYPLVSDSDDDDDLPDLSDILKGRTATSSISKLKRPKRAPASQPSTLIDEFPNYDLLNNGIAVRNASQNGSASSIIPLSPPRSGGGQYSQVGEAKNNPEALIGNSTPVLLPTPLVSSDKQASKRRFSETLSFSDSETDVISISDDLSAPSKLEESLEDGFRGIRQMRRKIRGVLPASWLTLDLAQQRKGNRGPRNRPQSPVKRALEKGIAQHVSSSGGKARGHILSADVADLEASSESQPTSPASNEMRGVEYEGPGPFEDDVIEDDTIDAMLAPRQRRSYAGQRQQRLKGVWSRRNTSEGSKSIAGPGSASRRQGIAVASQSNNGARPRKKIKRKQRKPQMTILDAPGFREEEVPQFLRIASRRTAQSSARKQDPSKKFFKLATMRDTDDVNEGMRSWRAHRNQADHSVKPSDIANAATPLLAQPHSVDDITFESTAAPTRTPNNDTHFSDPRLKSLKQTTRAILERIRNHQSRSRSLRDESIVPSIDRRSAILDYFKPRAPRRSHPNARQPVPTLQQNREKPEEPALAPTNPFTIKKRVPQAARRKQKRPRQNLPQKASTESSIQATLPMAQPIEKRDLSLPSPPLPSRPPKKQRPIALSTRVASEFDQHDVLCLQSLKLYDDNDIISYAIQYPPGTSSWRNTPLPHDSTSVRVRLLDATFSSMADTTRLLQPQWSHSSVTTPKSQRTLHATGWTIEVESIIRDAFQEIFEITCGDFDTSDATPDEQARLLSQAAESVETIITYTNESLFFSNIQELEAFIHLTLDSIENLWQGIAICDTVTSRPHVSQTLRVLNGLLILGYQIYQCTTISGCPETIRGKTSKTWKNIASLAWELAFRKQNVAHFFCYIAAQLEGDFVLDGHRITPTTEVETVFLIHRLGPHQEWNIYLENILSTHGKMGMVWGSQAESLAFTIVVLGCILSIVGPHGLTTHSDASSASSLGCSLLRLLPTHVSEFLKFFVEKKARYSTRFKAKIHQVRKLERFGLVIFRWCFVFARNFQIDTADSLLKQMFKYYSDKTNNMLELFTSNLTDEAPPFIVRLTRPEQLVLEATDTDFHIFLKLTAITLAAQPLADYETEEHVRKLALRKRSLLFILLPNKGRDSLDDNTMLVDEDYPLPDLDLAAISNRYTLFTTLYHYAPIGFKPELSQIRDYIDFHTAHDAVRKVIVRCWENIANSALSQAAGQAAGRVELLELGQWLLSLFFSMRDKLSRIPNIDNSMHEDEKRIHRANRNTTVDCILNIAKRYATAIDLCANQDQVSCLVTHEEVNSLTVSCYSKQGLGDIVVSGIFDLFTSYLKKVGNVNDETRSLMRDIRGVLVDQLNRGDPPDDVLLTSLTDTWFAIGKLMIEGGYYHGDQFLTARSQLSFPQIADTEIAKQCQVLLLSKIATDRNVILADPCPFVSTWLLSMLKPEPMIKFEHRLTNQLMESIPDAFGLDELRRNISNGASSFFFDRSDIIKHRFSMVDHVVRYACSVQNDANPPSSAKLTKRQWDELMTKIERAMKQTWEQLDGAARPEWTIFMQKVIFRLSMYKSPGFEIDPWFLNLDQKGFEDKVFFLERLFIRLLDGNRRDRCDAEHMATVLRTACETAWDSDKEGQFYQHLVGLFAANDPSYVDNDGKFLLDIASQLDFMKAVFPAYIERALSDTLPAMLFAVPILRTAAAILMRLEMRVDLEDQSHMESFAELIVALMEATVTAMRDAGCAPLFKHGWEIETICHLGHLCWLGCSRWAHLHRLFPSSGAVLSLQAYVQAYAYYAYEWICTAADLEDDARPSDPELWAKYRMSADRAREDFGFELPKLVLPEHISALKDFAADDLEWSGRSDWDRREFTTWGPVWVFTRPGLKPAMKQPRHAVQDDSMINGVRAVLASLERALTLLGVLEEEL</sequence>
<feature type="compositionally biased region" description="Polar residues" evidence="1">
    <location>
        <begin position="278"/>
        <end position="290"/>
    </location>
</feature>
<feature type="compositionally biased region" description="Polar residues" evidence="1">
    <location>
        <begin position="137"/>
        <end position="166"/>
    </location>
</feature>
<dbReference type="GO" id="GO:0031297">
    <property type="term" value="P:replication fork processing"/>
    <property type="evidence" value="ECO:0007669"/>
    <property type="project" value="InterPro"/>
</dbReference>
<dbReference type="GO" id="GO:0035361">
    <property type="term" value="C:Cul8-RING ubiquitin ligase complex"/>
    <property type="evidence" value="ECO:0007669"/>
    <property type="project" value="TreeGrafter"/>
</dbReference>
<feature type="compositionally biased region" description="Basic residues" evidence="1">
    <location>
        <begin position="833"/>
        <end position="849"/>
    </location>
</feature>
<feature type="region of interest" description="Disordered" evidence="1">
    <location>
        <begin position="225"/>
        <end position="295"/>
    </location>
</feature>
<feature type="region of interest" description="Disordered" evidence="1">
    <location>
        <begin position="1"/>
        <end position="113"/>
    </location>
</feature>
<feature type="region of interest" description="Disordered" evidence="1">
    <location>
        <begin position="570"/>
        <end position="645"/>
    </location>
</feature>
<dbReference type="GO" id="GO:0000724">
    <property type="term" value="P:double-strand break repair via homologous recombination"/>
    <property type="evidence" value="ECO:0007669"/>
    <property type="project" value="TreeGrafter"/>
</dbReference>
<dbReference type="eggNOG" id="ENOG502QSDS">
    <property type="taxonomic scope" value="Eukaryota"/>
</dbReference>
<dbReference type="PANTHER" id="PTHR28122">
    <property type="entry name" value="E3 UBIQUITIN-PROTEIN LIGASE SUBSTRATE RECEPTOR MMS22"/>
    <property type="match status" value="1"/>
</dbReference>
<dbReference type="PANTHER" id="PTHR28122:SF1">
    <property type="entry name" value="E3 UBIQUITIN-PROTEIN LIGASE SUBSTRATE RECEPTOR MMS22"/>
    <property type="match status" value="1"/>
</dbReference>
<dbReference type="HOGENOM" id="CLU_231646_0_0_1"/>
<protein>
    <submittedName>
        <fullName evidence="2">Uncharacterized protein</fullName>
    </submittedName>
</protein>
<feature type="compositionally biased region" description="Polar residues" evidence="1">
    <location>
        <begin position="851"/>
        <end position="864"/>
    </location>
</feature>
<feature type="compositionally biased region" description="Basic residues" evidence="1">
    <location>
        <begin position="624"/>
        <end position="635"/>
    </location>
</feature>
<feature type="compositionally biased region" description="Basic and acidic residues" evidence="1">
    <location>
        <begin position="236"/>
        <end position="246"/>
    </location>
</feature>
<feature type="region of interest" description="Disordered" evidence="1">
    <location>
        <begin position="793"/>
        <end position="865"/>
    </location>
</feature>
<organism evidence="2 3">
    <name type="scientific">Cladophialophora psammophila CBS 110553</name>
    <dbReference type="NCBI Taxonomy" id="1182543"/>
    <lineage>
        <taxon>Eukaryota</taxon>
        <taxon>Fungi</taxon>
        <taxon>Dikarya</taxon>
        <taxon>Ascomycota</taxon>
        <taxon>Pezizomycotina</taxon>
        <taxon>Eurotiomycetes</taxon>
        <taxon>Chaetothyriomycetidae</taxon>
        <taxon>Chaetothyriales</taxon>
        <taxon>Herpotrichiellaceae</taxon>
        <taxon>Cladophialophora</taxon>
    </lineage>
</organism>
<dbReference type="GeneID" id="19190611"/>
<dbReference type="OrthoDB" id="2386201at2759"/>
<feature type="compositionally biased region" description="Acidic residues" evidence="1">
    <location>
        <begin position="12"/>
        <end position="21"/>
    </location>
</feature>
<feature type="compositionally biased region" description="Polar residues" evidence="1">
    <location>
        <begin position="100"/>
        <end position="113"/>
    </location>
</feature>
<evidence type="ECO:0000256" key="1">
    <source>
        <dbReference type="SAM" id="MobiDB-lite"/>
    </source>
</evidence>
<accession>W9X0T5</accession>
<dbReference type="RefSeq" id="XP_007744684.1">
    <property type="nucleotide sequence ID" value="XM_007746494.1"/>
</dbReference>
<feature type="compositionally biased region" description="Polar residues" evidence="1">
    <location>
        <begin position="531"/>
        <end position="541"/>
    </location>
</feature>
<reference evidence="2 3" key="1">
    <citation type="submission" date="2013-03" db="EMBL/GenBank/DDBJ databases">
        <title>The Genome Sequence of Cladophialophora psammophila CBS 110553.</title>
        <authorList>
            <consortium name="The Broad Institute Genomics Platform"/>
            <person name="Cuomo C."/>
            <person name="de Hoog S."/>
            <person name="Gorbushina A."/>
            <person name="Walker B."/>
            <person name="Young S.K."/>
            <person name="Zeng Q."/>
            <person name="Gargeya S."/>
            <person name="Fitzgerald M."/>
            <person name="Haas B."/>
            <person name="Abouelleil A."/>
            <person name="Allen A.W."/>
            <person name="Alvarado L."/>
            <person name="Arachchi H.M."/>
            <person name="Berlin A.M."/>
            <person name="Chapman S.B."/>
            <person name="Gainer-Dewar J."/>
            <person name="Goldberg J."/>
            <person name="Griggs A."/>
            <person name="Gujja S."/>
            <person name="Hansen M."/>
            <person name="Howarth C."/>
            <person name="Imamovic A."/>
            <person name="Ireland A."/>
            <person name="Larimer J."/>
            <person name="McCowan C."/>
            <person name="Murphy C."/>
            <person name="Pearson M."/>
            <person name="Poon T.W."/>
            <person name="Priest M."/>
            <person name="Roberts A."/>
            <person name="Saif S."/>
            <person name="Shea T."/>
            <person name="Sisk P."/>
            <person name="Sykes S."/>
            <person name="Wortman J."/>
            <person name="Nusbaum C."/>
            <person name="Birren B."/>
        </authorList>
    </citation>
    <scope>NUCLEOTIDE SEQUENCE [LARGE SCALE GENOMIC DNA]</scope>
    <source>
        <strain evidence="2 3">CBS 110553</strain>
    </source>
</reference>
<evidence type="ECO:0000313" key="2">
    <source>
        <dbReference type="EMBL" id="EXJ70905.1"/>
    </source>
</evidence>
<feature type="region of interest" description="Disordered" evidence="1">
    <location>
        <begin position="366"/>
        <end position="386"/>
    </location>
</feature>
<comment type="caution">
    <text evidence="2">The sequence shown here is derived from an EMBL/GenBank/DDBJ whole genome shotgun (WGS) entry which is preliminary data.</text>
</comment>
<dbReference type="STRING" id="1182543.W9X0T5"/>
<dbReference type="Pfam" id="PF09462">
    <property type="entry name" value="Mus7"/>
    <property type="match status" value="1"/>
</dbReference>
<dbReference type="GO" id="GO:0005634">
    <property type="term" value="C:nucleus"/>
    <property type="evidence" value="ECO:0007669"/>
    <property type="project" value="InterPro"/>
</dbReference>
<dbReference type="EMBL" id="AMGX01000008">
    <property type="protein sequence ID" value="EXJ70905.1"/>
    <property type="molecule type" value="Genomic_DNA"/>
</dbReference>
<feature type="region of interest" description="Disordered" evidence="1">
    <location>
        <begin position="136"/>
        <end position="211"/>
    </location>
</feature>
<name>W9X0T5_9EURO</name>
<dbReference type="InterPro" id="IPR019021">
    <property type="entry name" value="Mms22"/>
</dbReference>